<organism evidence="2 3">
    <name type="scientific">Salinisphaera aquimarina</name>
    <dbReference type="NCBI Taxonomy" id="2094031"/>
    <lineage>
        <taxon>Bacteria</taxon>
        <taxon>Pseudomonadati</taxon>
        <taxon>Pseudomonadota</taxon>
        <taxon>Gammaproteobacteria</taxon>
        <taxon>Salinisphaerales</taxon>
        <taxon>Salinisphaeraceae</taxon>
        <taxon>Salinisphaera</taxon>
    </lineage>
</organism>
<proteinExistence type="inferred from homology"/>
<dbReference type="InterPro" id="IPR001753">
    <property type="entry name" value="Enoyl-CoA_hydra/iso"/>
</dbReference>
<dbReference type="CDD" id="cd06558">
    <property type="entry name" value="crotonase-like"/>
    <property type="match status" value="1"/>
</dbReference>
<dbReference type="Gene3D" id="3.90.226.10">
    <property type="entry name" value="2-enoyl-CoA Hydratase, Chain A, domain 1"/>
    <property type="match status" value="1"/>
</dbReference>
<evidence type="ECO:0000313" key="2">
    <source>
        <dbReference type="EMBL" id="MFC3105866.1"/>
    </source>
</evidence>
<dbReference type="PANTHER" id="PTHR42964">
    <property type="entry name" value="ENOYL-COA HYDRATASE"/>
    <property type="match status" value="1"/>
</dbReference>
<name>A0ABV7EVC1_9GAMM</name>
<dbReference type="SUPFAM" id="SSF52096">
    <property type="entry name" value="ClpP/crotonase"/>
    <property type="match status" value="1"/>
</dbReference>
<sequence length="267" mass="28154">MALPDTRYLQLDLRDGVLHATLNRPDAFNALNAGLIDDLVSTFGAIRDDHAVRVVVISGSGKHFCVGADLHEVGQMNTDDAERATTIQHNRRFGEVLQAIDAAPQAVVVLASGAALGGGFGLLCVADVTIVTADARMGMPETRLGLPAAQILPFVIERIGKAEARRLGICGIQFDGAEAKRLGVAHHVVADSDAGEAVLAEVLTQILACAPGANAVTKEVIRSHDPAHIAQQLDTSAALFTDCLYGAEGQEGTHAFLEKRAPSWAQR</sequence>
<gene>
    <name evidence="2" type="ORF">ACFOSU_18510</name>
</gene>
<evidence type="ECO:0000313" key="3">
    <source>
        <dbReference type="Proteomes" id="UP001595462"/>
    </source>
</evidence>
<dbReference type="Proteomes" id="UP001595462">
    <property type="component" value="Unassembled WGS sequence"/>
</dbReference>
<reference evidence="3" key="1">
    <citation type="journal article" date="2019" name="Int. J. Syst. Evol. Microbiol.">
        <title>The Global Catalogue of Microorganisms (GCM) 10K type strain sequencing project: providing services to taxonomists for standard genome sequencing and annotation.</title>
        <authorList>
            <consortium name="The Broad Institute Genomics Platform"/>
            <consortium name="The Broad Institute Genome Sequencing Center for Infectious Disease"/>
            <person name="Wu L."/>
            <person name="Ma J."/>
        </authorList>
    </citation>
    <scope>NUCLEOTIDE SEQUENCE [LARGE SCALE GENOMIC DNA]</scope>
    <source>
        <strain evidence="3">KCTC 52640</strain>
    </source>
</reference>
<dbReference type="PANTHER" id="PTHR42964:SF1">
    <property type="entry name" value="POLYKETIDE BIOSYNTHESIS ENOYL-COA HYDRATASE PKSH-RELATED"/>
    <property type="match status" value="1"/>
</dbReference>
<comment type="caution">
    <text evidence="2">The sequence shown here is derived from an EMBL/GenBank/DDBJ whole genome shotgun (WGS) entry which is preliminary data.</text>
</comment>
<evidence type="ECO:0000256" key="1">
    <source>
        <dbReference type="ARBA" id="ARBA00005254"/>
    </source>
</evidence>
<dbReference type="RefSeq" id="WP_380691424.1">
    <property type="nucleotide sequence ID" value="NZ_JBHRSS010000009.1"/>
</dbReference>
<keyword evidence="3" id="KW-1185">Reference proteome</keyword>
<dbReference type="EMBL" id="JBHRSS010000009">
    <property type="protein sequence ID" value="MFC3105866.1"/>
    <property type="molecule type" value="Genomic_DNA"/>
</dbReference>
<accession>A0ABV7EVC1</accession>
<dbReference type="InterPro" id="IPR014748">
    <property type="entry name" value="Enoyl-CoA_hydra_C"/>
</dbReference>
<dbReference type="Gene3D" id="1.10.12.10">
    <property type="entry name" value="Lyase 2-enoyl-coa Hydratase, Chain A, domain 2"/>
    <property type="match status" value="1"/>
</dbReference>
<dbReference type="InterPro" id="IPR029045">
    <property type="entry name" value="ClpP/crotonase-like_dom_sf"/>
</dbReference>
<protein>
    <submittedName>
        <fullName evidence="2">Enoyl-CoA hydratase-related protein</fullName>
    </submittedName>
</protein>
<comment type="similarity">
    <text evidence="1">Belongs to the enoyl-CoA hydratase/isomerase family.</text>
</comment>
<dbReference type="InterPro" id="IPR051683">
    <property type="entry name" value="Enoyl-CoA_Hydratase/Isomerase"/>
</dbReference>
<dbReference type="Pfam" id="PF00378">
    <property type="entry name" value="ECH_1"/>
    <property type="match status" value="1"/>
</dbReference>